<dbReference type="Pfam" id="PF04011">
    <property type="entry name" value="LemA"/>
    <property type="match status" value="1"/>
</dbReference>
<dbReference type="InterPro" id="IPR007156">
    <property type="entry name" value="MamQ_LemA"/>
</dbReference>
<comment type="caution">
    <text evidence="7">The sequence shown here is derived from an EMBL/GenBank/DDBJ whole genome shotgun (WGS) entry which is preliminary data.</text>
</comment>
<reference evidence="6" key="4">
    <citation type="submission" date="2023-01" db="EMBL/GenBank/DDBJ databases">
        <title>Draft genome sequence of Methylobacterium brachythecii strain NBRC 107710.</title>
        <authorList>
            <person name="Sun Q."/>
            <person name="Mori K."/>
        </authorList>
    </citation>
    <scope>NUCLEOTIDE SEQUENCE</scope>
    <source>
        <strain evidence="6">NBRC 107710</strain>
    </source>
</reference>
<evidence type="ECO:0000256" key="5">
    <source>
        <dbReference type="ARBA" id="ARBA00023136"/>
    </source>
</evidence>
<keyword evidence="4" id="KW-1133">Transmembrane helix</keyword>
<gene>
    <name evidence="6" type="ORF">GCM10007884_11590</name>
    <name evidence="7" type="ORF">GGR33_001282</name>
</gene>
<dbReference type="EMBL" id="JACIDN010000002">
    <property type="protein sequence ID" value="MBB3901796.1"/>
    <property type="molecule type" value="Genomic_DNA"/>
</dbReference>
<reference evidence="7 8" key="3">
    <citation type="submission" date="2020-08" db="EMBL/GenBank/DDBJ databases">
        <title>Genomic Encyclopedia of Type Strains, Phase IV (KMG-IV): sequencing the most valuable type-strain genomes for metagenomic binning, comparative biology and taxonomic classification.</title>
        <authorList>
            <person name="Goeker M."/>
        </authorList>
    </citation>
    <scope>NUCLEOTIDE SEQUENCE [LARGE SCALE GENOMIC DNA]</scope>
    <source>
        <strain evidence="7 8">DSM 24105</strain>
    </source>
</reference>
<evidence type="ECO:0000256" key="4">
    <source>
        <dbReference type="ARBA" id="ARBA00022989"/>
    </source>
</evidence>
<dbReference type="PANTHER" id="PTHR34478:SF2">
    <property type="entry name" value="MEMBRANE PROTEIN"/>
    <property type="match status" value="1"/>
</dbReference>
<name>A0A7W6AGC0_9HYPH</name>
<sequence length="211" mass="23173">MRQGSLSASLPRSPVAARVIGALLAMVLATCLSGCGAINRVPTLEEQAKSSWSEVQNQYQRRADLIPNLVETVKGYAKQEQDTLTKVVEARAKATSVQVDASTVSDPAKFKQFQDAQNQLSGALGRLLATVEAYPDLKSNQNFLALQSQLEGTENRIAVARRDYIQAVQAYNTEIRTIPGRWIAGWFYPDAKPMETFTATPNSEKPPNVKF</sequence>
<keyword evidence="9" id="KW-1185">Reference proteome</keyword>
<reference evidence="6" key="1">
    <citation type="journal article" date="2014" name="Int. J. Syst. Evol. Microbiol.">
        <title>Complete genome of a new Firmicutes species belonging to the dominant human colonic microbiota ('Ruminococcus bicirculans') reveals two chromosomes and a selective capacity to utilize plant glucans.</title>
        <authorList>
            <consortium name="NISC Comparative Sequencing Program"/>
            <person name="Wegmann U."/>
            <person name="Louis P."/>
            <person name="Goesmann A."/>
            <person name="Henrissat B."/>
            <person name="Duncan S.H."/>
            <person name="Flint H.J."/>
        </authorList>
    </citation>
    <scope>NUCLEOTIDE SEQUENCE</scope>
    <source>
        <strain evidence="6">NBRC 107710</strain>
    </source>
</reference>
<dbReference type="AlphaFoldDB" id="A0A7W6AGC0"/>
<evidence type="ECO:0000256" key="3">
    <source>
        <dbReference type="ARBA" id="ARBA00022692"/>
    </source>
</evidence>
<accession>A0A7W6AGC0</accession>
<dbReference type="InterPro" id="IPR023353">
    <property type="entry name" value="LemA-like_dom_sf"/>
</dbReference>
<evidence type="ECO:0000313" key="6">
    <source>
        <dbReference type="EMBL" id="GLS43174.1"/>
    </source>
</evidence>
<dbReference type="PANTHER" id="PTHR34478">
    <property type="entry name" value="PROTEIN LEMA"/>
    <property type="match status" value="1"/>
</dbReference>
<evidence type="ECO:0000313" key="7">
    <source>
        <dbReference type="EMBL" id="MBB3901796.1"/>
    </source>
</evidence>
<reference evidence="9" key="2">
    <citation type="journal article" date="2019" name="Int. J. Syst. Evol. Microbiol.">
        <title>The Global Catalogue of Microorganisms (GCM) 10K type strain sequencing project: providing services to taxonomists for standard genome sequencing and annotation.</title>
        <authorList>
            <consortium name="The Broad Institute Genomics Platform"/>
            <consortium name="The Broad Institute Genome Sequencing Center for Infectious Disease"/>
            <person name="Wu L."/>
            <person name="Ma J."/>
        </authorList>
    </citation>
    <scope>NUCLEOTIDE SEQUENCE [LARGE SCALE GENOMIC DNA]</scope>
    <source>
        <strain evidence="9">NBRC 107710</strain>
    </source>
</reference>
<keyword evidence="5" id="KW-0472">Membrane</keyword>
<dbReference type="Proteomes" id="UP001156881">
    <property type="component" value="Unassembled WGS sequence"/>
</dbReference>
<protein>
    <submittedName>
        <fullName evidence="7">LemA protein</fullName>
    </submittedName>
</protein>
<organism evidence="7 8">
    <name type="scientific">Methylobacterium brachythecii</name>
    <dbReference type="NCBI Taxonomy" id="1176177"/>
    <lineage>
        <taxon>Bacteria</taxon>
        <taxon>Pseudomonadati</taxon>
        <taxon>Pseudomonadota</taxon>
        <taxon>Alphaproteobacteria</taxon>
        <taxon>Hyphomicrobiales</taxon>
        <taxon>Methylobacteriaceae</taxon>
        <taxon>Methylobacterium</taxon>
    </lineage>
</organism>
<dbReference type="RefSeq" id="WP_183503009.1">
    <property type="nucleotide sequence ID" value="NZ_BSPG01000004.1"/>
</dbReference>
<comment type="subcellular location">
    <subcellularLocation>
        <location evidence="1">Membrane</location>
        <topology evidence="1">Single-pass membrane protein</topology>
    </subcellularLocation>
</comment>
<evidence type="ECO:0000313" key="8">
    <source>
        <dbReference type="Proteomes" id="UP000517759"/>
    </source>
</evidence>
<dbReference type="SUPFAM" id="SSF140478">
    <property type="entry name" value="LemA-like"/>
    <property type="match status" value="1"/>
</dbReference>
<dbReference type="GO" id="GO:0016020">
    <property type="term" value="C:membrane"/>
    <property type="evidence" value="ECO:0007669"/>
    <property type="project" value="UniProtKB-SubCell"/>
</dbReference>
<evidence type="ECO:0000256" key="1">
    <source>
        <dbReference type="ARBA" id="ARBA00004167"/>
    </source>
</evidence>
<dbReference type="Proteomes" id="UP000517759">
    <property type="component" value="Unassembled WGS sequence"/>
</dbReference>
<proteinExistence type="inferred from homology"/>
<evidence type="ECO:0000256" key="2">
    <source>
        <dbReference type="ARBA" id="ARBA00008854"/>
    </source>
</evidence>
<dbReference type="EMBL" id="BSPG01000004">
    <property type="protein sequence ID" value="GLS43174.1"/>
    <property type="molecule type" value="Genomic_DNA"/>
</dbReference>
<evidence type="ECO:0000313" key="9">
    <source>
        <dbReference type="Proteomes" id="UP001156881"/>
    </source>
</evidence>
<keyword evidence="3" id="KW-0812">Transmembrane</keyword>
<comment type="similarity">
    <text evidence="2">Belongs to the LemA family.</text>
</comment>
<dbReference type="Gene3D" id="1.20.1440.20">
    <property type="entry name" value="LemA-like domain"/>
    <property type="match status" value="1"/>
</dbReference>